<comment type="subcellular location">
    <subcellularLocation>
        <location evidence="1">Nucleus</location>
    </subcellularLocation>
</comment>
<dbReference type="GO" id="GO:0006607">
    <property type="term" value="P:NLS-bearing protein import into nucleus"/>
    <property type="evidence" value="ECO:0007669"/>
    <property type="project" value="TreeGrafter"/>
</dbReference>
<sequence>MTITWGSNTVHTFGTPSPGGAAAPTSSLFGSTPAPSTPAPTSFGFGGSTSSPAPAGTSLFGGTPAPSSGTSLFGGTPAPSTGTTLFGGAPAPSTGSSLFGGGSAPAAGTSLFGGGTPAPAGGSLFGGTPAGGSLFGGAPMGGSLFGSTPAPGSSLFGGTPGPAPNQNQNQIPAQAALIGFMDASARQEAERVRTKLEKLFLAYNGQETVDEDSPESAKFAGITYNPLTAEQRQIRYVAGGGQQQIFEPPRPLQICGREWKLAVVNNPDPDMYEPVPLIGASALQARVLWQQGEAKESAAQAKIVQGIIDCLRQRESQTRQDLVEKERRFAALKRRLLQVMTKVELARSMNKPFQPDEYQSSQRWRTLLAHVDELRNESLVLRDQARAHRQGQQQQHGNSALDGVSIPELHKVLKDHDDKLQRLIETVKKDRRDVELVGNRVVRM</sequence>
<keyword evidence="2" id="KW-0813">Transport</keyword>
<dbReference type="Pfam" id="PF13634">
    <property type="entry name" value="Nucleoporin_FG"/>
    <property type="match status" value="1"/>
</dbReference>
<feature type="region of interest" description="Disordered" evidence="4">
    <location>
        <begin position="1"/>
        <end position="102"/>
    </location>
</feature>
<reference evidence="6" key="2">
    <citation type="submission" date="2021-04" db="EMBL/GenBank/DDBJ databases">
        <authorList>
            <person name="Podell S."/>
        </authorList>
    </citation>
    <scope>NUCLEOTIDE SEQUENCE</scope>
    <source>
        <strain evidence="6">Hildebrandi</strain>
    </source>
</reference>
<dbReference type="Pfam" id="PF13874">
    <property type="entry name" value="Nup54"/>
    <property type="match status" value="1"/>
</dbReference>
<feature type="compositionally biased region" description="Polar residues" evidence="4">
    <location>
        <begin position="65"/>
        <end position="84"/>
    </location>
</feature>
<dbReference type="Proteomes" id="UP000693970">
    <property type="component" value="Unassembled WGS sequence"/>
</dbReference>
<evidence type="ECO:0000313" key="7">
    <source>
        <dbReference type="Proteomes" id="UP000693970"/>
    </source>
</evidence>
<evidence type="ECO:0000256" key="2">
    <source>
        <dbReference type="ARBA" id="ARBA00022448"/>
    </source>
</evidence>
<dbReference type="GO" id="GO:0036228">
    <property type="term" value="P:protein localization to nuclear inner membrane"/>
    <property type="evidence" value="ECO:0007669"/>
    <property type="project" value="TreeGrafter"/>
</dbReference>
<evidence type="ECO:0000256" key="4">
    <source>
        <dbReference type="SAM" id="MobiDB-lite"/>
    </source>
</evidence>
<dbReference type="InterPro" id="IPR024864">
    <property type="entry name" value="Nup54/Nup57/Nup44"/>
</dbReference>
<dbReference type="EMBL" id="JAGRRH010000009">
    <property type="protein sequence ID" value="KAG7364353.1"/>
    <property type="molecule type" value="Genomic_DNA"/>
</dbReference>
<protein>
    <submittedName>
        <fullName evidence="6">Nucleoporin complex subunit 54</fullName>
    </submittedName>
</protein>
<name>A0A9K3LMD4_9STRA</name>
<comment type="caution">
    <text evidence="6">The sequence shown here is derived from an EMBL/GenBank/DDBJ whole genome shotgun (WGS) entry which is preliminary data.</text>
</comment>
<dbReference type="GO" id="GO:0006999">
    <property type="term" value="P:nuclear pore organization"/>
    <property type="evidence" value="ECO:0007669"/>
    <property type="project" value="TreeGrafter"/>
</dbReference>
<evidence type="ECO:0000313" key="6">
    <source>
        <dbReference type="EMBL" id="KAG7364353.1"/>
    </source>
</evidence>
<keyword evidence="7" id="KW-1185">Reference proteome</keyword>
<organism evidence="6 7">
    <name type="scientific">Nitzschia inconspicua</name>
    <dbReference type="NCBI Taxonomy" id="303405"/>
    <lineage>
        <taxon>Eukaryota</taxon>
        <taxon>Sar</taxon>
        <taxon>Stramenopiles</taxon>
        <taxon>Ochrophyta</taxon>
        <taxon>Bacillariophyta</taxon>
        <taxon>Bacillariophyceae</taxon>
        <taxon>Bacillariophycidae</taxon>
        <taxon>Bacillariales</taxon>
        <taxon>Bacillariaceae</taxon>
        <taxon>Nitzschia</taxon>
    </lineage>
</organism>
<accession>A0A9K3LMD4</accession>
<proteinExistence type="predicted"/>
<feature type="compositionally biased region" description="Polar residues" evidence="4">
    <location>
        <begin position="1"/>
        <end position="15"/>
    </location>
</feature>
<keyword evidence="3" id="KW-0539">Nucleus</keyword>
<feature type="region of interest" description="Disordered" evidence="4">
    <location>
        <begin position="146"/>
        <end position="168"/>
    </location>
</feature>
<dbReference type="PANTHER" id="PTHR13000:SF0">
    <property type="entry name" value="NUCLEOPORIN P54"/>
    <property type="match status" value="1"/>
</dbReference>
<dbReference type="GO" id="GO:0044613">
    <property type="term" value="C:nuclear pore central transport channel"/>
    <property type="evidence" value="ECO:0007669"/>
    <property type="project" value="TreeGrafter"/>
</dbReference>
<dbReference type="InterPro" id="IPR025712">
    <property type="entry name" value="Nup54_alpha-helical_dom"/>
</dbReference>
<evidence type="ECO:0000256" key="1">
    <source>
        <dbReference type="ARBA" id="ARBA00004123"/>
    </source>
</evidence>
<feature type="domain" description="Nucleoporin Nup54 alpha-helical" evidence="5">
    <location>
        <begin position="254"/>
        <end position="373"/>
    </location>
</feature>
<evidence type="ECO:0000256" key="3">
    <source>
        <dbReference type="ARBA" id="ARBA00023242"/>
    </source>
</evidence>
<dbReference type="GO" id="GO:0017056">
    <property type="term" value="F:structural constituent of nuclear pore"/>
    <property type="evidence" value="ECO:0007669"/>
    <property type="project" value="TreeGrafter"/>
</dbReference>
<evidence type="ECO:0000259" key="5">
    <source>
        <dbReference type="Pfam" id="PF13874"/>
    </source>
</evidence>
<dbReference type="AlphaFoldDB" id="A0A9K3LMD4"/>
<gene>
    <name evidence="6" type="ORF">IV203_037555</name>
</gene>
<reference evidence="6" key="1">
    <citation type="journal article" date="2021" name="Sci. Rep.">
        <title>Diploid genomic architecture of Nitzschia inconspicua, an elite biomass production diatom.</title>
        <authorList>
            <person name="Oliver A."/>
            <person name="Podell S."/>
            <person name="Pinowska A."/>
            <person name="Traller J.C."/>
            <person name="Smith S.R."/>
            <person name="McClure R."/>
            <person name="Beliaev A."/>
            <person name="Bohutskyi P."/>
            <person name="Hill E.A."/>
            <person name="Rabines A."/>
            <person name="Zheng H."/>
            <person name="Allen L.Z."/>
            <person name="Kuo A."/>
            <person name="Grigoriev I.V."/>
            <person name="Allen A.E."/>
            <person name="Hazlebeck D."/>
            <person name="Allen E.E."/>
        </authorList>
    </citation>
    <scope>NUCLEOTIDE SEQUENCE</scope>
    <source>
        <strain evidence="6">Hildebrandi</strain>
    </source>
</reference>
<feature type="compositionally biased region" description="Low complexity" evidence="4">
    <location>
        <begin position="31"/>
        <end position="58"/>
    </location>
</feature>
<dbReference type="InterPro" id="IPR025574">
    <property type="entry name" value="Nucleoporin_FG_rpt"/>
</dbReference>
<dbReference type="OrthoDB" id="48337at2759"/>
<dbReference type="PANTHER" id="PTHR13000">
    <property type="entry name" value="NUCLEOPORIN P54"/>
    <property type="match status" value="1"/>
</dbReference>